<dbReference type="AlphaFoldDB" id="A0A0B6VI51"/>
<comment type="subcellular location">
    <subcellularLocation>
        <location evidence="1">Secreted</location>
    </subcellularLocation>
</comment>
<dbReference type="Gene3D" id="2.60.120.970">
    <property type="match status" value="1"/>
</dbReference>
<dbReference type="PROSITE" id="PS00250">
    <property type="entry name" value="TGF_BETA_1"/>
    <property type="match status" value="1"/>
</dbReference>
<evidence type="ECO:0000256" key="10">
    <source>
        <dbReference type="SAM" id="SignalP"/>
    </source>
</evidence>
<dbReference type="GO" id="GO:0008083">
    <property type="term" value="F:growth factor activity"/>
    <property type="evidence" value="ECO:0007669"/>
    <property type="project" value="UniProtKB-KW"/>
</dbReference>
<evidence type="ECO:0000313" key="12">
    <source>
        <dbReference type="EMBL" id="BAQ19194.1"/>
    </source>
</evidence>
<feature type="non-terminal residue" evidence="12">
    <location>
        <position position="1"/>
    </location>
</feature>
<dbReference type="GO" id="GO:0005125">
    <property type="term" value="F:cytokine activity"/>
    <property type="evidence" value="ECO:0007669"/>
    <property type="project" value="UniProtKB-KW"/>
</dbReference>
<evidence type="ECO:0000256" key="8">
    <source>
        <dbReference type="ARBA" id="ARBA00023180"/>
    </source>
</evidence>
<keyword evidence="3" id="KW-0202">Cytokine</keyword>
<feature type="signal peptide" evidence="10">
    <location>
        <begin position="1"/>
        <end position="19"/>
    </location>
</feature>
<dbReference type="PRINTS" id="PR00669">
    <property type="entry name" value="INHIBINA"/>
</dbReference>
<dbReference type="Gene3D" id="2.10.90.10">
    <property type="entry name" value="Cystine-knot cytokines"/>
    <property type="match status" value="1"/>
</dbReference>
<keyword evidence="8" id="KW-0325">Glycoprotein</keyword>
<dbReference type="InterPro" id="IPR001111">
    <property type="entry name" value="TGF-b_propeptide"/>
</dbReference>
<keyword evidence="7" id="KW-1015">Disulfide bond</keyword>
<evidence type="ECO:0000256" key="1">
    <source>
        <dbReference type="ARBA" id="ARBA00004613"/>
    </source>
</evidence>
<dbReference type="InterPro" id="IPR001839">
    <property type="entry name" value="TGF-b_C"/>
</dbReference>
<dbReference type="GO" id="GO:0032502">
    <property type="term" value="P:developmental process"/>
    <property type="evidence" value="ECO:0007669"/>
    <property type="project" value="UniProtKB-ARBA"/>
</dbReference>
<protein>
    <submittedName>
        <fullName evidence="12">Bone morphogenetic protein 5-8</fullName>
    </submittedName>
</protein>
<comment type="similarity">
    <text evidence="2 9">Belongs to the TGF-beta family.</text>
</comment>
<evidence type="ECO:0000256" key="6">
    <source>
        <dbReference type="ARBA" id="ARBA00023030"/>
    </source>
</evidence>
<dbReference type="GO" id="GO:0005615">
    <property type="term" value="C:extracellular space"/>
    <property type="evidence" value="ECO:0007669"/>
    <property type="project" value="UniProtKB-KW"/>
</dbReference>
<evidence type="ECO:0000256" key="3">
    <source>
        <dbReference type="ARBA" id="ARBA00022514"/>
    </source>
</evidence>
<accession>A0A0B6VI51</accession>
<dbReference type="InterPro" id="IPR015615">
    <property type="entry name" value="TGF-beta-rel"/>
</dbReference>
<sequence>MARGSFSAAILFITANVVCYEFCAANTAFYADNGLQQTVIVNKMKGRQRKGVQQEILTLLGLHHRPKPKDHHGEEDSAPKFMIDLYKTLEEEETLPMEENDEKFHNHLKSKLNDSLGLDLTKVDGSDVIMSFVNHASKVSYLRHEKDKTFFFDFSEVSPEEGVTGAELRLHKDSVTNDGTGQMTIEVFMIQQGVDIEDKTLNSEVNVTIANSFTGWFGLNVTRAAERWTNFPESNLGLYMKIWDQNGKSVEPKHVGMVTRKGPTDKQPFMVGYFSMAHNIHSRRTRSTRSYQTVSDTSDNEMAYAYSDEPYNPYSNSYLRFKNLPCKRHSLYVSFRDLGWQDWIIAPDGYSAFYCHGECSFPLAANMNATNHAIVQTLVHLMDPVLVPKPCCAPTKLNAISVLYFDANSNVVLKKYKSMIVKSCGCH</sequence>
<name>A0A0B6VI51_LOTGI</name>
<dbReference type="InterPro" id="IPR017948">
    <property type="entry name" value="TGFb_CS"/>
</dbReference>
<dbReference type="PANTHER" id="PTHR11848">
    <property type="entry name" value="TGF-BETA FAMILY"/>
    <property type="match status" value="1"/>
</dbReference>
<evidence type="ECO:0000259" key="11">
    <source>
        <dbReference type="PROSITE" id="PS51362"/>
    </source>
</evidence>
<evidence type="ECO:0000256" key="5">
    <source>
        <dbReference type="ARBA" id="ARBA00022729"/>
    </source>
</evidence>
<keyword evidence="6 9" id="KW-0339">Growth factor</keyword>
<evidence type="ECO:0000256" key="9">
    <source>
        <dbReference type="RuleBase" id="RU000354"/>
    </source>
</evidence>
<gene>
    <name evidence="12" type="primary">LgiBmp5-8</name>
</gene>
<keyword evidence="5 10" id="KW-0732">Signal</keyword>
<organism evidence="12">
    <name type="scientific">Lottia gigantea</name>
    <name type="common">Giant owl limpet</name>
    <dbReference type="NCBI Taxonomy" id="225164"/>
    <lineage>
        <taxon>Eukaryota</taxon>
        <taxon>Metazoa</taxon>
        <taxon>Spiralia</taxon>
        <taxon>Lophotrochozoa</taxon>
        <taxon>Mollusca</taxon>
        <taxon>Gastropoda</taxon>
        <taxon>Patellogastropoda</taxon>
        <taxon>Lottioidea</taxon>
        <taxon>Lottiidae</taxon>
        <taxon>Lottia</taxon>
    </lineage>
</organism>
<dbReference type="InterPro" id="IPR029034">
    <property type="entry name" value="Cystine-knot_cytokine"/>
</dbReference>
<dbReference type="FunFam" id="2.10.90.10:FF:000003">
    <property type="entry name" value="Bone morphogenetic protein 5"/>
    <property type="match status" value="1"/>
</dbReference>
<proteinExistence type="inferred from homology"/>
<dbReference type="PANTHER" id="PTHR11848:SF310">
    <property type="entry name" value="PROTEIN 60A-RELATED"/>
    <property type="match status" value="1"/>
</dbReference>
<feature type="chain" id="PRO_5002110154" evidence="10">
    <location>
        <begin position="20"/>
        <end position="427"/>
    </location>
</feature>
<dbReference type="PROSITE" id="PS51362">
    <property type="entry name" value="TGF_BETA_2"/>
    <property type="match status" value="1"/>
</dbReference>
<evidence type="ECO:0000256" key="2">
    <source>
        <dbReference type="ARBA" id="ARBA00006656"/>
    </source>
</evidence>
<dbReference type="EMBL" id="AB823966">
    <property type="protein sequence ID" value="BAQ19194.1"/>
    <property type="molecule type" value="Genomic_DNA"/>
</dbReference>
<dbReference type="SMART" id="SM00204">
    <property type="entry name" value="TGFB"/>
    <property type="match status" value="1"/>
</dbReference>
<dbReference type="CDD" id="cd13761">
    <property type="entry name" value="TGF_beta_BMP5_like"/>
    <property type="match status" value="1"/>
</dbReference>
<dbReference type="SUPFAM" id="SSF57501">
    <property type="entry name" value="Cystine-knot cytokines"/>
    <property type="match status" value="1"/>
</dbReference>
<dbReference type="Pfam" id="PF00688">
    <property type="entry name" value="TGFb_propeptide"/>
    <property type="match status" value="1"/>
</dbReference>
<keyword evidence="4" id="KW-0964">Secreted</keyword>
<dbReference type="Pfam" id="PF00019">
    <property type="entry name" value="TGF_beta"/>
    <property type="match status" value="1"/>
</dbReference>
<evidence type="ECO:0000256" key="4">
    <source>
        <dbReference type="ARBA" id="ARBA00022525"/>
    </source>
</evidence>
<evidence type="ECO:0000256" key="7">
    <source>
        <dbReference type="ARBA" id="ARBA00023157"/>
    </source>
</evidence>
<feature type="domain" description="TGF-beta family profile" evidence="11">
    <location>
        <begin position="283"/>
        <end position="427"/>
    </location>
</feature>
<reference evidence="12" key="1">
    <citation type="submission" date="2013-06" db="EMBL/GenBank/DDBJ databases">
        <title>Nodal signalling determines biradial asymmetry in Hydra.</title>
        <authorList>
            <person name="Watanabe H."/>
            <person name="Schmidt H."/>
            <person name="Kuhn A."/>
            <person name="Oezbek S."/>
            <person name="Hobmayer B."/>
            <person name="Holstein T.W."/>
        </authorList>
    </citation>
    <scope>NUCLEOTIDE SEQUENCE</scope>
</reference>